<gene>
    <name evidence="2" type="ORF">QBC35DRAFT_469467</name>
</gene>
<evidence type="ECO:0008006" key="4">
    <source>
        <dbReference type="Google" id="ProtNLM"/>
    </source>
</evidence>
<name>A0AAN6X350_9PEZI</name>
<reference evidence="2" key="1">
    <citation type="journal article" date="2023" name="Mol. Phylogenet. Evol.">
        <title>Genome-scale phylogeny and comparative genomics of the fungal order Sordariales.</title>
        <authorList>
            <person name="Hensen N."/>
            <person name="Bonometti L."/>
            <person name="Westerberg I."/>
            <person name="Brannstrom I.O."/>
            <person name="Guillou S."/>
            <person name="Cros-Aarteil S."/>
            <person name="Calhoun S."/>
            <person name="Haridas S."/>
            <person name="Kuo A."/>
            <person name="Mondo S."/>
            <person name="Pangilinan J."/>
            <person name="Riley R."/>
            <person name="LaButti K."/>
            <person name="Andreopoulos B."/>
            <person name="Lipzen A."/>
            <person name="Chen C."/>
            <person name="Yan M."/>
            <person name="Daum C."/>
            <person name="Ng V."/>
            <person name="Clum A."/>
            <person name="Steindorff A."/>
            <person name="Ohm R.A."/>
            <person name="Martin F."/>
            <person name="Silar P."/>
            <person name="Natvig D.O."/>
            <person name="Lalanne C."/>
            <person name="Gautier V."/>
            <person name="Ament-Velasquez S.L."/>
            <person name="Kruys A."/>
            <person name="Hutchinson M.I."/>
            <person name="Powell A.J."/>
            <person name="Barry K."/>
            <person name="Miller A.N."/>
            <person name="Grigoriev I.V."/>
            <person name="Debuchy R."/>
            <person name="Gladieux P."/>
            <person name="Hiltunen Thoren M."/>
            <person name="Johannesson H."/>
        </authorList>
    </citation>
    <scope>NUCLEOTIDE SEQUENCE</scope>
    <source>
        <strain evidence="2">PSN309</strain>
    </source>
</reference>
<organism evidence="2 3">
    <name type="scientific">Podospora australis</name>
    <dbReference type="NCBI Taxonomy" id="1536484"/>
    <lineage>
        <taxon>Eukaryota</taxon>
        <taxon>Fungi</taxon>
        <taxon>Dikarya</taxon>
        <taxon>Ascomycota</taxon>
        <taxon>Pezizomycotina</taxon>
        <taxon>Sordariomycetes</taxon>
        <taxon>Sordariomycetidae</taxon>
        <taxon>Sordariales</taxon>
        <taxon>Podosporaceae</taxon>
        <taxon>Podospora</taxon>
    </lineage>
</organism>
<dbReference type="EMBL" id="MU864352">
    <property type="protein sequence ID" value="KAK4193144.1"/>
    <property type="molecule type" value="Genomic_DNA"/>
</dbReference>
<evidence type="ECO:0000313" key="2">
    <source>
        <dbReference type="EMBL" id="KAK4193144.1"/>
    </source>
</evidence>
<feature type="signal peptide" evidence="1">
    <location>
        <begin position="1"/>
        <end position="24"/>
    </location>
</feature>
<keyword evidence="1" id="KW-0732">Signal</keyword>
<reference evidence="2" key="2">
    <citation type="submission" date="2023-05" db="EMBL/GenBank/DDBJ databases">
        <authorList>
            <consortium name="Lawrence Berkeley National Laboratory"/>
            <person name="Steindorff A."/>
            <person name="Hensen N."/>
            <person name="Bonometti L."/>
            <person name="Westerberg I."/>
            <person name="Brannstrom I.O."/>
            <person name="Guillou S."/>
            <person name="Cros-Aarteil S."/>
            <person name="Calhoun S."/>
            <person name="Haridas S."/>
            <person name="Kuo A."/>
            <person name="Mondo S."/>
            <person name="Pangilinan J."/>
            <person name="Riley R."/>
            <person name="Labutti K."/>
            <person name="Andreopoulos B."/>
            <person name="Lipzen A."/>
            <person name="Chen C."/>
            <person name="Yanf M."/>
            <person name="Daum C."/>
            <person name="Ng V."/>
            <person name="Clum A."/>
            <person name="Ohm R."/>
            <person name="Martin F."/>
            <person name="Silar P."/>
            <person name="Natvig D."/>
            <person name="Lalanne C."/>
            <person name="Gautier V."/>
            <person name="Ament-Velasquez S.L."/>
            <person name="Kruys A."/>
            <person name="Hutchinson M.I."/>
            <person name="Powell A.J."/>
            <person name="Barry K."/>
            <person name="Miller A.N."/>
            <person name="Grigoriev I.V."/>
            <person name="Debuchy R."/>
            <person name="Gladieux P."/>
            <person name="Thoren M.H."/>
            <person name="Johannesson H."/>
        </authorList>
    </citation>
    <scope>NUCLEOTIDE SEQUENCE</scope>
    <source>
        <strain evidence="2">PSN309</strain>
    </source>
</reference>
<comment type="caution">
    <text evidence="2">The sequence shown here is derived from an EMBL/GenBank/DDBJ whole genome shotgun (WGS) entry which is preliminary data.</text>
</comment>
<evidence type="ECO:0000313" key="3">
    <source>
        <dbReference type="Proteomes" id="UP001302126"/>
    </source>
</evidence>
<feature type="chain" id="PRO_5043046229" description="Secreted protein" evidence="1">
    <location>
        <begin position="25"/>
        <end position="119"/>
    </location>
</feature>
<dbReference type="AlphaFoldDB" id="A0AAN6X350"/>
<proteinExistence type="predicted"/>
<sequence>MPPQLSGASGRWWLGCWISPMVLARRPERSIPPVCGTAVGQDAAGGTSKGCHASAAIVSAWQLPEVGCSQEAHDMHQHAISFSHWLLACSTRVYLLAKTTTQVTPRHWSELDPTCLCAS</sequence>
<dbReference type="Proteomes" id="UP001302126">
    <property type="component" value="Unassembled WGS sequence"/>
</dbReference>
<evidence type="ECO:0000256" key="1">
    <source>
        <dbReference type="SAM" id="SignalP"/>
    </source>
</evidence>
<accession>A0AAN6X350</accession>
<protein>
    <recommendedName>
        <fullName evidence="4">Secreted protein</fullName>
    </recommendedName>
</protein>
<keyword evidence="3" id="KW-1185">Reference proteome</keyword>